<dbReference type="PANTHER" id="PTHR43427:SF6">
    <property type="entry name" value="CHLORIDE CHANNEL PROTEIN CLC-E"/>
    <property type="match status" value="1"/>
</dbReference>
<accession>A0A1D8A0V4</accession>
<dbReference type="Gene3D" id="1.10.3080.10">
    <property type="entry name" value="Clc chloride channel"/>
    <property type="match status" value="1"/>
</dbReference>
<dbReference type="PRINTS" id="PR00762">
    <property type="entry name" value="CLCHANNEL"/>
</dbReference>
<evidence type="ECO:0000313" key="12">
    <source>
        <dbReference type="Proteomes" id="UP000094626"/>
    </source>
</evidence>
<feature type="transmembrane region" description="Helical" evidence="10">
    <location>
        <begin position="399"/>
        <end position="420"/>
    </location>
</feature>
<feature type="transmembrane region" description="Helical" evidence="10">
    <location>
        <begin position="342"/>
        <end position="361"/>
    </location>
</feature>
<proteinExistence type="predicted"/>
<evidence type="ECO:0000256" key="8">
    <source>
        <dbReference type="ARBA" id="ARBA00023214"/>
    </source>
</evidence>
<feature type="transmembrane region" description="Helical" evidence="10">
    <location>
        <begin position="64"/>
        <end position="84"/>
    </location>
</feature>
<protein>
    <submittedName>
        <fullName evidence="11">Chloride channel protein</fullName>
    </submittedName>
</protein>
<dbReference type="PANTHER" id="PTHR43427">
    <property type="entry name" value="CHLORIDE CHANNEL PROTEIN CLC-E"/>
    <property type="match status" value="1"/>
</dbReference>
<evidence type="ECO:0000256" key="5">
    <source>
        <dbReference type="ARBA" id="ARBA00023065"/>
    </source>
</evidence>
<evidence type="ECO:0000256" key="7">
    <source>
        <dbReference type="ARBA" id="ARBA00023173"/>
    </source>
</evidence>
<dbReference type="EMBL" id="CP017075">
    <property type="protein sequence ID" value="AOR75702.1"/>
    <property type="molecule type" value="Genomic_DNA"/>
</dbReference>
<dbReference type="InterPro" id="IPR050368">
    <property type="entry name" value="ClC-type_chloride_channel"/>
</dbReference>
<name>A0A1D8A0V4_9SPHN</name>
<dbReference type="Proteomes" id="UP000094626">
    <property type="component" value="Chromosome"/>
</dbReference>
<evidence type="ECO:0000313" key="11">
    <source>
        <dbReference type="EMBL" id="AOR75702.1"/>
    </source>
</evidence>
<organism evidence="11 12">
    <name type="scientific">Novosphingobium resinovorum</name>
    <dbReference type="NCBI Taxonomy" id="158500"/>
    <lineage>
        <taxon>Bacteria</taxon>
        <taxon>Pseudomonadati</taxon>
        <taxon>Pseudomonadota</taxon>
        <taxon>Alphaproteobacteria</taxon>
        <taxon>Sphingomonadales</taxon>
        <taxon>Sphingomonadaceae</taxon>
        <taxon>Novosphingobium</taxon>
    </lineage>
</organism>
<feature type="transmembrane region" description="Helical" evidence="10">
    <location>
        <begin position="202"/>
        <end position="226"/>
    </location>
</feature>
<keyword evidence="6 10" id="KW-0472">Membrane</keyword>
<evidence type="ECO:0000256" key="3">
    <source>
        <dbReference type="ARBA" id="ARBA00022692"/>
    </source>
</evidence>
<evidence type="ECO:0000256" key="6">
    <source>
        <dbReference type="ARBA" id="ARBA00023136"/>
    </source>
</evidence>
<feature type="transmembrane region" description="Helical" evidence="10">
    <location>
        <begin position="32"/>
        <end position="52"/>
    </location>
</feature>
<dbReference type="GO" id="GO:0034707">
    <property type="term" value="C:chloride channel complex"/>
    <property type="evidence" value="ECO:0007669"/>
    <property type="project" value="UniProtKB-KW"/>
</dbReference>
<evidence type="ECO:0000256" key="10">
    <source>
        <dbReference type="SAM" id="Phobius"/>
    </source>
</evidence>
<keyword evidence="8" id="KW-0868">Chloride</keyword>
<evidence type="ECO:0000256" key="1">
    <source>
        <dbReference type="ARBA" id="ARBA00004141"/>
    </source>
</evidence>
<comment type="subcellular location">
    <subcellularLocation>
        <location evidence="1">Membrane</location>
        <topology evidence="1">Multi-pass membrane protein</topology>
    </subcellularLocation>
</comment>
<keyword evidence="9" id="KW-0407">Ion channel</keyword>
<feature type="transmembrane region" description="Helical" evidence="10">
    <location>
        <begin position="368"/>
        <end position="393"/>
    </location>
</feature>
<dbReference type="AlphaFoldDB" id="A0A1D8A0V4"/>
<evidence type="ECO:0000256" key="2">
    <source>
        <dbReference type="ARBA" id="ARBA00022448"/>
    </source>
</evidence>
<dbReference type="GO" id="GO:0005254">
    <property type="term" value="F:chloride channel activity"/>
    <property type="evidence" value="ECO:0007669"/>
    <property type="project" value="UniProtKB-KW"/>
</dbReference>
<evidence type="ECO:0000256" key="4">
    <source>
        <dbReference type="ARBA" id="ARBA00022989"/>
    </source>
</evidence>
<keyword evidence="4 10" id="KW-1133">Transmembrane helix</keyword>
<dbReference type="CDD" id="cd01034">
    <property type="entry name" value="EriC_like"/>
    <property type="match status" value="1"/>
</dbReference>
<gene>
    <name evidence="11" type="ORF">BES08_02250</name>
</gene>
<keyword evidence="5" id="KW-0406">Ion transport</keyword>
<dbReference type="KEGG" id="nre:BES08_02250"/>
<feature type="transmembrane region" description="Helical" evidence="10">
    <location>
        <begin position="120"/>
        <end position="138"/>
    </location>
</feature>
<keyword evidence="3 10" id="KW-0812">Transmembrane</keyword>
<keyword evidence="12" id="KW-1185">Reference proteome</keyword>
<feature type="transmembrane region" description="Helical" evidence="10">
    <location>
        <begin position="282"/>
        <end position="301"/>
    </location>
</feature>
<evidence type="ECO:0000256" key="9">
    <source>
        <dbReference type="ARBA" id="ARBA00023303"/>
    </source>
</evidence>
<dbReference type="SUPFAM" id="SSF81340">
    <property type="entry name" value="Clc chloride channel"/>
    <property type="match status" value="1"/>
</dbReference>
<keyword evidence="2" id="KW-0813">Transport</keyword>
<dbReference type="Pfam" id="PF00654">
    <property type="entry name" value="Voltage_CLC"/>
    <property type="match status" value="1"/>
</dbReference>
<keyword evidence="7" id="KW-0869">Chloride channel</keyword>
<dbReference type="InterPro" id="IPR014743">
    <property type="entry name" value="Cl-channel_core"/>
</dbReference>
<dbReference type="InterPro" id="IPR001807">
    <property type="entry name" value="ClC"/>
</dbReference>
<feature type="transmembrane region" description="Helical" evidence="10">
    <location>
        <begin position="166"/>
        <end position="190"/>
    </location>
</feature>
<reference evidence="12" key="1">
    <citation type="journal article" date="2017" name="J. Biotechnol.">
        <title>Complete genome sequence of Novosphingobium resinovorum SA1, a versatile xenobiotic-degrading bacterium capable of utilizing sulfanilic acid.</title>
        <authorList>
            <person name="Hegedus B."/>
            <person name="Kos P.B."/>
            <person name="Balint B."/>
            <person name="Maroti G."/>
            <person name="Gan H.M."/>
            <person name="Perei K."/>
            <person name="Rakhely G."/>
        </authorList>
    </citation>
    <scope>NUCLEOTIDE SEQUENCE [LARGE SCALE GENOMIC DNA]</scope>
    <source>
        <strain evidence="12">SA1</strain>
    </source>
</reference>
<feature type="transmembrane region" description="Helical" evidence="10">
    <location>
        <begin position="238"/>
        <end position="261"/>
    </location>
</feature>
<sequence>MGSALTISERFTAFFKAVPGIDASLDLARRRAATIGGAVLLGLVAIAFAWAGDTAQKVFRAFAAVHPYAPLVMTPAIFAAVVFITRRWAPAARGSGIPQVMAASENLELARSPLLQMRTAITKLLLTVTMLLAGGSVGREGPTVQVSAAIMVACHRVLRVPMTAGVLIAGGAAGVAAAFNTPLAGVAFAIEELAAAFEQRVAVLVMGAVVVSGLVSLGIAGDYVYFGAMRQTLEVGSVVMIAPVAGILGGVLGGLFSRLLLACARGEHPLLAAMRSRPVATALICGLVVAVLGVVTGGSTWGTGYETTRLMIDGQQSASPWFGPAKFVATAATAISGAPGGIFAPSLSVGAGFGELLSYVFSGDPMPAVVLLGMTGYFVGVVRAPLTAVIILMETTASRGMILPLFLTAIIADTASTLVCREKLYHGLSRGFLAKG</sequence>